<keyword evidence="2" id="KW-0808">Transferase</keyword>
<name>A0A1M4Z3Q3_9BACT</name>
<dbReference type="Pfam" id="PF13712">
    <property type="entry name" value="Glyco_tranf_2_5"/>
    <property type="match status" value="1"/>
</dbReference>
<organism evidence="2 3">
    <name type="scientific">Flavisolibacter ginsengisoli DSM 18119</name>
    <dbReference type="NCBI Taxonomy" id="1121884"/>
    <lineage>
        <taxon>Bacteria</taxon>
        <taxon>Pseudomonadati</taxon>
        <taxon>Bacteroidota</taxon>
        <taxon>Chitinophagia</taxon>
        <taxon>Chitinophagales</taxon>
        <taxon>Chitinophagaceae</taxon>
        <taxon>Flavisolibacter</taxon>
    </lineage>
</organism>
<feature type="domain" description="Streptomycin biosynthesis protein StrF" evidence="1">
    <location>
        <begin position="4"/>
        <end position="190"/>
    </location>
</feature>
<dbReference type="AlphaFoldDB" id="A0A1M4Z3Q3"/>
<dbReference type="Gene3D" id="3.90.550.10">
    <property type="entry name" value="Spore Coat Polysaccharide Biosynthesis Protein SpsA, Chain A"/>
    <property type="match status" value="1"/>
</dbReference>
<sequence length="304" mass="35278">MLSVIICSVNEELLSNIKRNIASTIGLEYELLVWDNKGKNYGLCKVYNLMAGKARFPYVCFIHEDIIFETPNWGKIVLEIFDTKKEIGLLGVAGGKYKGKYLSGWFSGIKGMDYFHIIHKNKNNEQNLSNSNQWETPEVKVVTIDGVFMCARKYVWEMTKFNEDLLKGFHFYDIDFSLQVARSYEVIVTNRIDIIHLTQGGDFGNNWVKEALSFHTANSNVLPFYCEKVNAYSAEQIVAKTWLDRLKTERINLGYKLKWINVQHLYKVKALWPFVVKFLLYKPSGIAFIHDLLKKYKGQILNKK</sequence>
<evidence type="ECO:0000313" key="3">
    <source>
        <dbReference type="Proteomes" id="UP000184048"/>
    </source>
</evidence>
<gene>
    <name evidence="2" type="ORF">SAMN02745131_01870</name>
</gene>
<dbReference type="SUPFAM" id="SSF53448">
    <property type="entry name" value="Nucleotide-diphospho-sugar transferases"/>
    <property type="match status" value="1"/>
</dbReference>
<protein>
    <submittedName>
        <fullName evidence="2">Glycosyltransferase like family protein</fullName>
    </submittedName>
</protein>
<dbReference type="InterPro" id="IPR029044">
    <property type="entry name" value="Nucleotide-diphossugar_trans"/>
</dbReference>
<dbReference type="Proteomes" id="UP000184048">
    <property type="component" value="Unassembled WGS sequence"/>
</dbReference>
<dbReference type="GO" id="GO:0016740">
    <property type="term" value="F:transferase activity"/>
    <property type="evidence" value="ECO:0007669"/>
    <property type="project" value="UniProtKB-KW"/>
</dbReference>
<dbReference type="STRING" id="1121884.SAMN02745131_01870"/>
<reference evidence="2 3" key="1">
    <citation type="submission" date="2016-11" db="EMBL/GenBank/DDBJ databases">
        <authorList>
            <person name="Jaros S."/>
            <person name="Januszkiewicz K."/>
            <person name="Wedrychowicz H."/>
        </authorList>
    </citation>
    <scope>NUCLEOTIDE SEQUENCE [LARGE SCALE GENOMIC DNA]</scope>
    <source>
        <strain evidence="2 3">DSM 18119</strain>
    </source>
</reference>
<dbReference type="EMBL" id="FQUU01000006">
    <property type="protein sequence ID" value="SHF12689.1"/>
    <property type="molecule type" value="Genomic_DNA"/>
</dbReference>
<evidence type="ECO:0000259" key="1">
    <source>
        <dbReference type="Pfam" id="PF13712"/>
    </source>
</evidence>
<keyword evidence="3" id="KW-1185">Reference proteome</keyword>
<dbReference type="InterPro" id="IPR059123">
    <property type="entry name" value="StrF_dom"/>
</dbReference>
<dbReference type="OrthoDB" id="7851643at2"/>
<proteinExistence type="predicted"/>
<accession>A0A1M4Z3Q3</accession>
<evidence type="ECO:0000313" key="2">
    <source>
        <dbReference type="EMBL" id="SHF12689.1"/>
    </source>
</evidence>
<dbReference type="RefSeq" id="WP_072835066.1">
    <property type="nucleotide sequence ID" value="NZ_FQUU01000006.1"/>
</dbReference>